<dbReference type="PROSITE" id="PS50255">
    <property type="entry name" value="CYTOCHROME_B5_2"/>
    <property type="match status" value="1"/>
</dbReference>
<evidence type="ECO:0000256" key="2">
    <source>
        <dbReference type="ARBA" id="ARBA00022723"/>
    </source>
</evidence>
<dbReference type="AlphaFoldDB" id="A0A0L7LI02"/>
<gene>
    <name evidence="6" type="ORF">OBRU01_07951</name>
</gene>
<dbReference type="Gene3D" id="3.10.120.10">
    <property type="entry name" value="Cytochrome b5-like heme/steroid binding domain"/>
    <property type="match status" value="1"/>
</dbReference>
<dbReference type="InterPro" id="IPR036400">
    <property type="entry name" value="Cyt_B5-like_heme/steroid_sf"/>
</dbReference>
<dbReference type="InterPro" id="IPR050668">
    <property type="entry name" value="Cytochrome_b5"/>
</dbReference>
<organism evidence="6 7">
    <name type="scientific">Operophtera brumata</name>
    <name type="common">Winter moth</name>
    <name type="synonym">Phalaena brumata</name>
    <dbReference type="NCBI Taxonomy" id="104452"/>
    <lineage>
        <taxon>Eukaryota</taxon>
        <taxon>Metazoa</taxon>
        <taxon>Ecdysozoa</taxon>
        <taxon>Arthropoda</taxon>
        <taxon>Hexapoda</taxon>
        <taxon>Insecta</taxon>
        <taxon>Pterygota</taxon>
        <taxon>Neoptera</taxon>
        <taxon>Endopterygota</taxon>
        <taxon>Lepidoptera</taxon>
        <taxon>Glossata</taxon>
        <taxon>Ditrysia</taxon>
        <taxon>Geometroidea</taxon>
        <taxon>Geometridae</taxon>
        <taxon>Larentiinae</taxon>
        <taxon>Operophtera</taxon>
    </lineage>
</organism>
<reference evidence="6 7" key="1">
    <citation type="journal article" date="2015" name="Genome Biol. Evol.">
        <title>The genome of winter moth (Operophtera brumata) provides a genomic perspective on sexual dimorphism and phenology.</title>
        <authorList>
            <person name="Derks M.F."/>
            <person name="Smit S."/>
            <person name="Salis L."/>
            <person name="Schijlen E."/>
            <person name="Bossers A."/>
            <person name="Mateman C."/>
            <person name="Pijl A.S."/>
            <person name="de Ridder D."/>
            <person name="Groenen M.A."/>
            <person name="Visser M.E."/>
            <person name="Megens H.J."/>
        </authorList>
    </citation>
    <scope>NUCLEOTIDE SEQUENCE [LARGE SCALE GENOMIC DNA]</scope>
    <source>
        <strain evidence="6">WM2013NL</strain>
        <tissue evidence="6">Head and thorax</tissue>
    </source>
</reference>
<keyword evidence="1" id="KW-0349">Heme</keyword>
<dbReference type="Proteomes" id="UP000037510">
    <property type="component" value="Unassembled WGS sequence"/>
</dbReference>
<evidence type="ECO:0000313" key="7">
    <source>
        <dbReference type="Proteomes" id="UP000037510"/>
    </source>
</evidence>
<dbReference type="STRING" id="104452.A0A0L7LI02"/>
<keyword evidence="3" id="KW-0408">Iron</keyword>
<dbReference type="InterPro" id="IPR001199">
    <property type="entry name" value="Cyt_B5-like_heme/steroid-bd"/>
</dbReference>
<comment type="similarity">
    <text evidence="4">Belongs to the cytochrome b5 family.</text>
</comment>
<dbReference type="SUPFAM" id="SSF55856">
    <property type="entry name" value="Cytochrome b5-like heme/steroid binding domain"/>
    <property type="match status" value="1"/>
</dbReference>
<protein>
    <recommendedName>
        <fullName evidence="5">Cytochrome b5 heme-binding domain-containing protein</fullName>
    </recommendedName>
</protein>
<accession>A0A0L7LI02</accession>
<dbReference type="Pfam" id="PF00173">
    <property type="entry name" value="Cyt-b5"/>
    <property type="match status" value="1"/>
</dbReference>
<evidence type="ECO:0000313" key="6">
    <source>
        <dbReference type="EMBL" id="KOB75153.1"/>
    </source>
</evidence>
<feature type="domain" description="Cytochrome b5 heme-binding" evidence="5">
    <location>
        <begin position="4"/>
        <end position="90"/>
    </location>
</feature>
<comment type="caution">
    <text evidence="6">The sequence shown here is derived from an EMBL/GenBank/DDBJ whole genome shotgun (WGS) entry which is preliminary data.</text>
</comment>
<dbReference type="SMART" id="SM01117">
    <property type="entry name" value="Cyt-b5"/>
    <property type="match status" value="1"/>
</dbReference>
<dbReference type="EMBL" id="JTDY01001000">
    <property type="protein sequence ID" value="KOB75153.1"/>
    <property type="molecule type" value="Genomic_DNA"/>
</dbReference>
<keyword evidence="2" id="KW-0479">Metal-binding</keyword>
<proteinExistence type="inferred from homology"/>
<dbReference type="GO" id="GO:0016020">
    <property type="term" value="C:membrane"/>
    <property type="evidence" value="ECO:0007669"/>
    <property type="project" value="TreeGrafter"/>
</dbReference>
<evidence type="ECO:0000256" key="3">
    <source>
        <dbReference type="ARBA" id="ARBA00023004"/>
    </source>
</evidence>
<dbReference type="GO" id="GO:0020037">
    <property type="term" value="F:heme binding"/>
    <property type="evidence" value="ECO:0007669"/>
    <property type="project" value="TreeGrafter"/>
</dbReference>
<evidence type="ECO:0000256" key="1">
    <source>
        <dbReference type="ARBA" id="ARBA00022617"/>
    </source>
</evidence>
<dbReference type="GO" id="GO:0046872">
    <property type="term" value="F:metal ion binding"/>
    <property type="evidence" value="ECO:0007669"/>
    <property type="project" value="UniProtKB-KW"/>
</dbReference>
<evidence type="ECO:0000256" key="4">
    <source>
        <dbReference type="ARBA" id="ARBA00038168"/>
    </source>
</evidence>
<keyword evidence="7" id="KW-1185">Reference proteome</keyword>
<name>A0A0L7LI02_OPEBR</name>
<evidence type="ECO:0000259" key="5">
    <source>
        <dbReference type="PROSITE" id="PS50255"/>
    </source>
</evidence>
<dbReference type="PANTHER" id="PTHR19359">
    <property type="entry name" value="CYTOCHROME B5"/>
    <property type="match status" value="1"/>
</dbReference>
<sequence length="128" mass="13957">MGEVKRFTRSEVAAYNGKNNSPVYVVYKDSVYDVTKYTNESDSNFLLQHPGGPEVILDEAGTDATKAFDEVGHSSDARSIMTKYKVGEIVEEEKRFDANGKKKKKVVAAAPEESSRGLCSVITCGLVG</sequence>